<dbReference type="STRING" id="7102.A0A2A4K2C2"/>
<dbReference type="AlphaFoldDB" id="A0A2A4K2C2"/>
<evidence type="ECO:0000256" key="3">
    <source>
        <dbReference type="ARBA" id="ARBA00022989"/>
    </source>
</evidence>
<sequence length="461" mass="51147">MVYTISGNNNNNNGNVEKSETKWCLWKEVVLAVLVNIPFFTHGVETTMLTSSAHSGNFASHNGTQWTTTAMVAGAGAAAPVLCYVIDAYGRMTGVFLVSMVQAITLIPHFLLNKNNVYHIEIVLHVLSGISSGGLFTVLPIYLREITTLRGFSLPLMMAMTTAGYMTKMVSIEVRLYLILGLVMVQFLSILIMVESPSYLVMVKKYEKARKNLSKLAVLAEDDPYISKEISNLKAESDKAKSFGKLSVSTIWRNKIWLDGTKIGIVLYTLTAICGSILFLDQQKTLMQLRVSADPENMLVVSTLLLGSIFCLVCSTIVDRKYLLTAGYVTMTLSTGVLAVYTQADLTVTSLRWLPVSALGVLVFAYGIVWGLPIVVMVEVFNLEIRATLIGAIYAYSQIIKLLHVQTFQYIEDYVGVYTTFYIFACINLFGVVYTLFAVPNIRHKSVRQIERQLKRPALPA</sequence>
<comment type="subcellular location">
    <subcellularLocation>
        <location evidence="1">Membrane</location>
    </subcellularLocation>
</comment>
<keyword evidence="3 5" id="KW-1133">Transmembrane helix</keyword>
<feature type="transmembrane region" description="Helical" evidence="5">
    <location>
        <begin position="300"/>
        <end position="318"/>
    </location>
</feature>
<dbReference type="PANTHER" id="PTHR48021">
    <property type="match status" value="1"/>
</dbReference>
<proteinExistence type="predicted"/>
<evidence type="ECO:0008006" key="7">
    <source>
        <dbReference type="Google" id="ProtNLM"/>
    </source>
</evidence>
<gene>
    <name evidence="6" type="ORF">B5V51_5391</name>
</gene>
<evidence type="ECO:0000256" key="1">
    <source>
        <dbReference type="ARBA" id="ARBA00004370"/>
    </source>
</evidence>
<name>A0A2A4K2C2_HELVI</name>
<feature type="transmembrane region" description="Helical" evidence="5">
    <location>
        <begin position="415"/>
        <end position="439"/>
    </location>
</feature>
<evidence type="ECO:0000256" key="5">
    <source>
        <dbReference type="SAM" id="Phobius"/>
    </source>
</evidence>
<organism evidence="6">
    <name type="scientific">Heliothis virescens</name>
    <name type="common">Tobacco budworm moth</name>
    <dbReference type="NCBI Taxonomy" id="7102"/>
    <lineage>
        <taxon>Eukaryota</taxon>
        <taxon>Metazoa</taxon>
        <taxon>Ecdysozoa</taxon>
        <taxon>Arthropoda</taxon>
        <taxon>Hexapoda</taxon>
        <taxon>Insecta</taxon>
        <taxon>Pterygota</taxon>
        <taxon>Neoptera</taxon>
        <taxon>Endopterygota</taxon>
        <taxon>Lepidoptera</taxon>
        <taxon>Glossata</taxon>
        <taxon>Ditrysia</taxon>
        <taxon>Noctuoidea</taxon>
        <taxon>Noctuidae</taxon>
        <taxon>Heliothinae</taxon>
        <taxon>Heliothis</taxon>
    </lineage>
</organism>
<dbReference type="PANTHER" id="PTHR48021:SF1">
    <property type="entry name" value="GH07001P-RELATED"/>
    <property type="match status" value="1"/>
</dbReference>
<keyword evidence="2 5" id="KW-0812">Transmembrane</keyword>
<feature type="transmembrane region" description="Helical" evidence="5">
    <location>
        <begin position="356"/>
        <end position="378"/>
    </location>
</feature>
<feature type="transmembrane region" description="Helical" evidence="5">
    <location>
        <begin position="66"/>
        <end position="86"/>
    </location>
</feature>
<dbReference type="GO" id="GO:0022857">
    <property type="term" value="F:transmembrane transporter activity"/>
    <property type="evidence" value="ECO:0007669"/>
    <property type="project" value="InterPro"/>
</dbReference>
<feature type="transmembrane region" description="Helical" evidence="5">
    <location>
        <begin position="93"/>
        <end position="112"/>
    </location>
</feature>
<dbReference type="InterPro" id="IPR005828">
    <property type="entry name" value="MFS_sugar_transport-like"/>
</dbReference>
<evidence type="ECO:0000256" key="4">
    <source>
        <dbReference type="ARBA" id="ARBA00023136"/>
    </source>
</evidence>
<accession>A0A2A4K2C2</accession>
<protein>
    <recommendedName>
        <fullName evidence="7">Major facilitator superfamily (MFS) profile domain-containing protein</fullName>
    </recommendedName>
</protein>
<dbReference type="SUPFAM" id="SSF103473">
    <property type="entry name" value="MFS general substrate transporter"/>
    <property type="match status" value="1"/>
</dbReference>
<comment type="caution">
    <text evidence="6">The sequence shown here is derived from an EMBL/GenBank/DDBJ whole genome shotgun (WGS) entry which is preliminary data.</text>
</comment>
<dbReference type="Gene3D" id="1.20.1250.20">
    <property type="entry name" value="MFS general substrate transporter like domains"/>
    <property type="match status" value="1"/>
</dbReference>
<dbReference type="EMBL" id="NWSH01000245">
    <property type="protein sequence ID" value="PCG78054.1"/>
    <property type="molecule type" value="Genomic_DNA"/>
</dbReference>
<dbReference type="Pfam" id="PF00083">
    <property type="entry name" value="Sugar_tr"/>
    <property type="match status" value="1"/>
</dbReference>
<dbReference type="InterPro" id="IPR050549">
    <property type="entry name" value="MFS_Trehalose_Transporter"/>
</dbReference>
<feature type="transmembrane region" description="Helical" evidence="5">
    <location>
        <begin position="176"/>
        <end position="201"/>
    </location>
</feature>
<dbReference type="GO" id="GO:0016020">
    <property type="term" value="C:membrane"/>
    <property type="evidence" value="ECO:0007669"/>
    <property type="project" value="UniProtKB-SubCell"/>
</dbReference>
<dbReference type="InterPro" id="IPR036259">
    <property type="entry name" value="MFS_trans_sf"/>
</dbReference>
<reference evidence="6" key="1">
    <citation type="submission" date="2017-09" db="EMBL/GenBank/DDBJ databases">
        <title>Contemporary evolution of a Lepidopteran species, Heliothis virescens, in response to modern agricultural practices.</title>
        <authorList>
            <person name="Fritz M.L."/>
            <person name="Deyonke A.M."/>
            <person name="Papanicolaou A."/>
            <person name="Micinski S."/>
            <person name="Westbrook J."/>
            <person name="Gould F."/>
        </authorList>
    </citation>
    <scope>NUCLEOTIDE SEQUENCE [LARGE SCALE GENOMIC DNA]</scope>
    <source>
        <strain evidence="6">HvINT-</strain>
        <tissue evidence="6">Whole body</tissue>
    </source>
</reference>
<feature type="transmembrane region" description="Helical" evidence="5">
    <location>
        <begin position="385"/>
        <end position="403"/>
    </location>
</feature>
<feature type="transmembrane region" description="Helical" evidence="5">
    <location>
        <begin position="118"/>
        <end position="139"/>
    </location>
</feature>
<feature type="transmembrane region" description="Helical" evidence="5">
    <location>
        <begin position="325"/>
        <end position="344"/>
    </location>
</feature>
<evidence type="ECO:0000256" key="2">
    <source>
        <dbReference type="ARBA" id="ARBA00022692"/>
    </source>
</evidence>
<evidence type="ECO:0000313" key="6">
    <source>
        <dbReference type="EMBL" id="PCG78054.1"/>
    </source>
</evidence>
<feature type="transmembrane region" description="Helical" evidence="5">
    <location>
        <begin position="263"/>
        <end position="280"/>
    </location>
</feature>
<feature type="transmembrane region" description="Helical" evidence="5">
    <location>
        <begin position="151"/>
        <end position="170"/>
    </location>
</feature>
<keyword evidence="4 5" id="KW-0472">Membrane</keyword>